<keyword evidence="1" id="KW-0732">Signal</keyword>
<dbReference type="AlphaFoldDB" id="A0A0F8CSF9"/>
<dbReference type="EMBL" id="LBBL01000218">
    <property type="protein sequence ID" value="KKF93662.1"/>
    <property type="molecule type" value="Genomic_DNA"/>
</dbReference>
<feature type="signal peptide" evidence="1">
    <location>
        <begin position="1"/>
        <end position="26"/>
    </location>
</feature>
<comment type="caution">
    <text evidence="2">The sequence shown here is derived from an EMBL/GenBank/DDBJ whole genome shotgun (WGS) entry which is preliminary data.</text>
</comment>
<feature type="chain" id="PRO_5002528252" evidence="1">
    <location>
        <begin position="27"/>
        <end position="135"/>
    </location>
</feature>
<keyword evidence="3" id="KW-1185">Reference proteome</keyword>
<evidence type="ECO:0000313" key="3">
    <source>
        <dbReference type="Proteomes" id="UP000034841"/>
    </source>
</evidence>
<organism evidence="2 3">
    <name type="scientific">Ceratocystis fimbriata f. sp. platani</name>
    <dbReference type="NCBI Taxonomy" id="88771"/>
    <lineage>
        <taxon>Eukaryota</taxon>
        <taxon>Fungi</taxon>
        <taxon>Dikarya</taxon>
        <taxon>Ascomycota</taxon>
        <taxon>Pezizomycotina</taxon>
        <taxon>Sordariomycetes</taxon>
        <taxon>Hypocreomycetidae</taxon>
        <taxon>Microascales</taxon>
        <taxon>Ceratocystidaceae</taxon>
        <taxon>Ceratocystis</taxon>
    </lineage>
</organism>
<evidence type="ECO:0000313" key="2">
    <source>
        <dbReference type="EMBL" id="KKF93662.1"/>
    </source>
</evidence>
<evidence type="ECO:0000256" key="1">
    <source>
        <dbReference type="SAM" id="SignalP"/>
    </source>
</evidence>
<name>A0A0F8CSF9_CERFI</name>
<accession>A0A0F8CSF9</accession>
<reference evidence="2 3" key="1">
    <citation type="submission" date="2015-04" db="EMBL/GenBank/DDBJ databases">
        <title>Genome sequence of Ceratocystis platani, a major pathogen of plane trees.</title>
        <authorList>
            <person name="Belbahri L."/>
        </authorList>
    </citation>
    <scope>NUCLEOTIDE SEQUENCE [LARGE SCALE GENOMIC DNA]</scope>
    <source>
        <strain evidence="2 3">CFO</strain>
    </source>
</reference>
<dbReference type="Proteomes" id="UP000034841">
    <property type="component" value="Unassembled WGS sequence"/>
</dbReference>
<dbReference type="OrthoDB" id="5311848at2759"/>
<gene>
    <name evidence="2" type="ORF">CFO_g3976</name>
</gene>
<sequence length="135" mass="15074">MKASLEDRSQCLLLLLLAAYISSAKAWPWGGESHPKVDNLPHYHGFEPTPGILDATLTELATLESQPLCHRTAALFLMDDCHLLNGKNEATMLMDTGPQIRDFVDSNWRMSEWTIQVRLCMEYLGELSSQGAALL</sequence>
<proteinExistence type="predicted"/>
<protein>
    <submittedName>
        <fullName evidence="2">Uncharacterized protein</fullName>
    </submittedName>
</protein>